<feature type="transmembrane region" description="Helical" evidence="1">
    <location>
        <begin position="6"/>
        <end position="25"/>
    </location>
</feature>
<dbReference type="PANTHER" id="PTHR35792:SF1">
    <property type="entry name" value="SLL0268 PROTEIN"/>
    <property type="match status" value="1"/>
</dbReference>
<evidence type="ECO:0000313" key="3">
    <source>
        <dbReference type="Proteomes" id="UP000256373"/>
    </source>
</evidence>
<name>A0A3D8Y400_9BACT</name>
<evidence type="ECO:0000313" key="2">
    <source>
        <dbReference type="EMBL" id="REA56943.1"/>
    </source>
</evidence>
<protein>
    <submittedName>
        <fullName evidence="2">YtxH domain-containing protein</fullName>
    </submittedName>
</protein>
<dbReference type="AlphaFoldDB" id="A0A3D8Y400"/>
<proteinExistence type="predicted"/>
<organism evidence="2 3">
    <name type="scientific">Dyadobacter luteus</name>
    <dbReference type="NCBI Taxonomy" id="2259619"/>
    <lineage>
        <taxon>Bacteria</taxon>
        <taxon>Pseudomonadati</taxon>
        <taxon>Bacteroidota</taxon>
        <taxon>Cytophagia</taxon>
        <taxon>Cytophagales</taxon>
        <taxon>Spirosomataceae</taxon>
        <taxon>Dyadobacter</taxon>
    </lineage>
</organism>
<dbReference type="Proteomes" id="UP000256373">
    <property type="component" value="Unassembled WGS sequence"/>
</dbReference>
<keyword evidence="1" id="KW-0472">Membrane</keyword>
<evidence type="ECO:0000256" key="1">
    <source>
        <dbReference type="SAM" id="Phobius"/>
    </source>
</evidence>
<dbReference type="EMBL" id="QNUL01000032">
    <property type="protein sequence ID" value="REA56943.1"/>
    <property type="molecule type" value="Genomic_DNA"/>
</dbReference>
<sequence>MASNKAFWGIVTAAAVGAVIGLLFAPDEGNKTRKKIKKKTNSLAGELLDALEKSKEKAVKVADEAKENGTQYKDEAIDAADEYIDDAKKEINKYN</sequence>
<dbReference type="Pfam" id="PF12732">
    <property type="entry name" value="YtxH"/>
    <property type="match status" value="1"/>
</dbReference>
<gene>
    <name evidence="2" type="ORF">DSL64_25150</name>
</gene>
<keyword evidence="1" id="KW-0812">Transmembrane</keyword>
<reference evidence="2 3" key="1">
    <citation type="submission" date="2018-07" db="EMBL/GenBank/DDBJ databases">
        <title>Dyadobacter roseus sp. nov., isolated from rose rhizosphere soil.</title>
        <authorList>
            <person name="Chen L."/>
        </authorList>
    </citation>
    <scope>NUCLEOTIDE SEQUENCE [LARGE SCALE GENOMIC DNA]</scope>
    <source>
        <strain evidence="2 3">RS19</strain>
    </source>
</reference>
<dbReference type="PANTHER" id="PTHR35792">
    <property type="entry name" value="GENERAL STRESS PROTEIN"/>
    <property type="match status" value="1"/>
</dbReference>
<dbReference type="RefSeq" id="WP_115833720.1">
    <property type="nucleotide sequence ID" value="NZ_QNUL01000032.1"/>
</dbReference>
<accession>A0A3D8Y400</accession>
<keyword evidence="1" id="KW-1133">Transmembrane helix</keyword>
<comment type="caution">
    <text evidence="2">The sequence shown here is derived from an EMBL/GenBank/DDBJ whole genome shotgun (WGS) entry which is preliminary data.</text>
</comment>
<dbReference type="InterPro" id="IPR052928">
    <property type="entry name" value="Desiccation-related_membrane"/>
</dbReference>
<keyword evidence="3" id="KW-1185">Reference proteome</keyword>
<dbReference type="InterPro" id="IPR024623">
    <property type="entry name" value="YtxH"/>
</dbReference>